<evidence type="ECO:0000313" key="2">
    <source>
        <dbReference type="EMBL" id="KOF92071.1"/>
    </source>
</evidence>
<reference evidence="2" key="1">
    <citation type="submission" date="2015-07" db="EMBL/GenBank/DDBJ databases">
        <title>MeaNS - Measles Nucleotide Surveillance Program.</title>
        <authorList>
            <person name="Tran T."/>
            <person name="Druce J."/>
        </authorList>
    </citation>
    <scope>NUCLEOTIDE SEQUENCE</scope>
    <source>
        <strain evidence="2">UCB-OBI-ISO-001</strain>
        <tissue evidence="2">Gonad</tissue>
    </source>
</reference>
<proteinExistence type="predicted"/>
<dbReference type="InterPro" id="IPR049163">
    <property type="entry name" value="Pif1-like_2B_dom"/>
</dbReference>
<dbReference type="PANTHER" id="PTHR10492">
    <property type="match status" value="1"/>
</dbReference>
<feature type="non-terminal residue" evidence="2">
    <location>
        <position position="1"/>
    </location>
</feature>
<evidence type="ECO:0000259" key="1">
    <source>
        <dbReference type="Pfam" id="PF21530"/>
    </source>
</evidence>
<dbReference type="Pfam" id="PF21530">
    <property type="entry name" value="Pif1_2B_dom"/>
    <property type="match status" value="1"/>
</dbReference>
<feature type="domain" description="DNA helicase Pif1-like 2B" evidence="1">
    <location>
        <begin position="72"/>
        <end position="96"/>
    </location>
</feature>
<gene>
    <name evidence="2" type="ORF">OCBIM_22007332mg</name>
</gene>
<dbReference type="EMBL" id="KQ417405">
    <property type="protein sequence ID" value="KOF92071.1"/>
    <property type="molecule type" value="Genomic_DNA"/>
</dbReference>
<protein>
    <recommendedName>
        <fullName evidence="1">DNA helicase Pif1-like 2B domain-containing protein</fullName>
    </recommendedName>
</protein>
<name>A0A0L8HS83_OCTBM</name>
<dbReference type="InterPro" id="IPR027417">
    <property type="entry name" value="P-loop_NTPase"/>
</dbReference>
<accession>A0A0L8HS83</accession>
<sequence>SGLTSRDIARETNYTTELVAFVNEHEPELFPKQRCAYDKIISSVREKIGGIFFLHAPGSTGKTSITTLLLSKVRVLIMLLRNLNPPKLCNGTRLIVKTSSPNVIEATIITGFASEEQVFIPRIPIKPTDMSFEFKRTQFPVRLRFANSINKAQGQILKSTGLHLIEPCFSHGQLYVGCPNKTYLSNLQTIFFSILFSSSIYSISFQNFSQALAIRLGLTALNVCLIDCLLCKSTLVSFVRSKI</sequence>
<dbReference type="AlphaFoldDB" id="A0A0L8HS83"/>
<dbReference type="SUPFAM" id="SSF52540">
    <property type="entry name" value="P-loop containing nucleoside triphosphate hydrolases"/>
    <property type="match status" value="1"/>
</dbReference>
<organism evidence="2">
    <name type="scientific">Octopus bimaculoides</name>
    <name type="common">California two-spotted octopus</name>
    <dbReference type="NCBI Taxonomy" id="37653"/>
    <lineage>
        <taxon>Eukaryota</taxon>
        <taxon>Metazoa</taxon>
        <taxon>Spiralia</taxon>
        <taxon>Lophotrochozoa</taxon>
        <taxon>Mollusca</taxon>
        <taxon>Cephalopoda</taxon>
        <taxon>Coleoidea</taxon>
        <taxon>Octopodiformes</taxon>
        <taxon>Octopoda</taxon>
        <taxon>Incirrata</taxon>
        <taxon>Octopodidae</taxon>
        <taxon>Octopus</taxon>
    </lineage>
</organism>
<dbReference type="PANTHER" id="PTHR10492:SF96">
    <property type="entry name" value="ATP-DEPENDENT DNA HELICASE"/>
    <property type="match status" value="1"/>
</dbReference>